<dbReference type="Gene3D" id="3.40.50.1000">
    <property type="entry name" value="HAD superfamily/HAD-like"/>
    <property type="match status" value="1"/>
</dbReference>
<dbReference type="GO" id="GO:0043682">
    <property type="term" value="F:P-type divalent copper transporter activity"/>
    <property type="evidence" value="ECO:0007669"/>
    <property type="project" value="TreeGrafter"/>
</dbReference>
<feature type="transmembrane region" description="Helical" evidence="15">
    <location>
        <begin position="93"/>
        <end position="112"/>
    </location>
</feature>
<dbReference type="GO" id="GO:0055070">
    <property type="term" value="P:copper ion homeostasis"/>
    <property type="evidence" value="ECO:0007669"/>
    <property type="project" value="TreeGrafter"/>
</dbReference>
<dbReference type="SFLD" id="SFLDF00027">
    <property type="entry name" value="p-type_atpase"/>
    <property type="match status" value="1"/>
</dbReference>
<evidence type="ECO:0000256" key="14">
    <source>
        <dbReference type="ARBA" id="ARBA00023136"/>
    </source>
</evidence>
<dbReference type="InterPro" id="IPR027256">
    <property type="entry name" value="P-typ_ATPase_IB"/>
</dbReference>
<keyword evidence="13" id="KW-0406">Ion transport</keyword>
<evidence type="ECO:0000259" key="16">
    <source>
        <dbReference type="Pfam" id="PF00122"/>
    </source>
</evidence>
<feature type="transmembrane region" description="Helical" evidence="15">
    <location>
        <begin position="62"/>
        <end position="81"/>
    </location>
</feature>
<evidence type="ECO:0000256" key="10">
    <source>
        <dbReference type="ARBA" id="ARBA00022842"/>
    </source>
</evidence>
<dbReference type="InterPro" id="IPR023299">
    <property type="entry name" value="ATPase_P-typ_cyto_dom_N"/>
</dbReference>
<dbReference type="GO" id="GO:0005507">
    <property type="term" value="F:copper ion binding"/>
    <property type="evidence" value="ECO:0007669"/>
    <property type="project" value="TreeGrafter"/>
</dbReference>
<keyword evidence="9 15" id="KW-0067">ATP-binding</keyword>
<evidence type="ECO:0000313" key="17">
    <source>
        <dbReference type="EMBL" id="HHI98103.1"/>
    </source>
</evidence>
<keyword evidence="6 15" id="KW-0812">Transmembrane</keyword>
<dbReference type="FunFam" id="2.70.150.10:FF:000002">
    <property type="entry name" value="Copper-transporting ATPase 1, putative"/>
    <property type="match status" value="1"/>
</dbReference>
<dbReference type="Gene3D" id="3.40.1110.10">
    <property type="entry name" value="Calcium-transporting ATPase, cytoplasmic domain N"/>
    <property type="match status" value="1"/>
</dbReference>
<dbReference type="Pfam" id="PF00702">
    <property type="entry name" value="Hydrolase"/>
    <property type="match status" value="1"/>
</dbReference>
<dbReference type="PRINTS" id="PR00943">
    <property type="entry name" value="CUATPASE"/>
</dbReference>
<dbReference type="AlphaFoldDB" id="A0A7V5P1H1"/>
<comment type="caution">
    <text evidence="17">The sequence shown here is derived from an EMBL/GenBank/DDBJ whole genome shotgun (WGS) entry which is preliminary data.</text>
</comment>
<dbReference type="InterPro" id="IPR023298">
    <property type="entry name" value="ATPase_P-typ_TM_dom_sf"/>
</dbReference>
<dbReference type="InterPro" id="IPR001757">
    <property type="entry name" value="P_typ_ATPase"/>
</dbReference>
<evidence type="ECO:0000256" key="15">
    <source>
        <dbReference type="RuleBase" id="RU362081"/>
    </source>
</evidence>
<dbReference type="PROSITE" id="PS00154">
    <property type="entry name" value="ATPASE_E1_E2"/>
    <property type="match status" value="1"/>
</dbReference>
<keyword evidence="5" id="KW-0597">Phosphoprotein</keyword>
<dbReference type="Pfam" id="PF00122">
    <property type="entry name" value="E1-E2_ATPase"/>
    <property type="match status" value="1"/>
</dbReference>
<evidence type="ECO:0000256" key="3">
    <source>
        <dbReference type="ARBA" id="ARBA00022448"/>
    </source>
</evidence>
<evidence type="ECO:0000256" key="9">
    <source>
        <dbReference type="ARBA" id="ARBA00022840"/>
    </source>
</evidence>
<feature type="domain" description="P-type ATPase A" evidence="16">
    <location>
        <begin position="130"/>
        <end position="230"/>
    </location>
</feature>
<dbReference type="Proteomes" id="UP000886101">
    <property type="component" value="Unassembled WGS sequence"/>
</dbReference>
<dbReference type="EMBL" id="DROK01000284">
    <property type="protein sequence ID" value="HHI98103.1"/>
    <property type="molecule type" value="Genomic_DNA"/>
</dbReference>
<organism evidence="17">
    <name type="scientific">Thermodesulfatator atlanticus</name>
    <dbReference type="NCBI Taxonomy" id="501497"/>
    <lineage>
        <taxon>Bacteria</taxon>
        <taxon>Pseudomonadati</taxon>
        <taxon>Thermodesulfobacteriota</taxon>
        <taxon>Thermodesulfobacteria</taxon>
        <taxon>Thermodesulfobacteriales</taxon>
        <taxon>Thermodesulfatatoraceae</taxon>
        <taxon>Thermodesulfatator</taxon>
    </lineage>
</organism>
<dbReference type="PRINTS" id="PR00119">
    <property type="entry name" value="CATATPASE"/>
</dbReference>
<keyword evidence="12 15" id="KW-1133">Transmembrane helix</keyword>
<dbReference type="NCBIfam" id="TIGR01511">
    <property type="entry name" value="ATPase-IB1_Cu"/>
    <property type="match status" value="1"/>
</dbReference>
<dbReference type="PANTHER" id="PTHR43520:SF5">
    <property type="entry name" value="CATION-TRANSPORTING P-TYPE ATPASE-RELATED"/>
    <property type="match status" value="1"/>
</dbReference>
<evidence type="ECO:0000256" key="11">
    <source>
        <dbReference type="ARBA" id="ARBA00022967"/>
    </source>
</evidence>
<dbReference type="SUPFAM" id="SSF81665">
    <property type="entry name" value="Calcium ATPase, transmembrane domain M"/>
    <property type="match status" value="1"/>
</dbReference>
<dbReference type="NCBIfam" id="TIGR01525">
    <property type="entry name" value="ATPase-IB_hvy"/>
    <property type="match status" value="1"/>
</dbReference>
<evidence type="ECO:0000256" key="6">
    <source>
        <dbReference type="ARBA" id="ARBA00022692"/>
    </source>
</evidence>
<dbReference type="InterPro" id="IPR023214">
    <property type="entry name" value="HAD_sf"/>
</dbReference>
<protein>
    <submittedName>
        <fullName evidence="17">Copper-translocating P-type ATPase</fullName>
    </submittedName>
</protein>
<dbReference type="SFLD" id="SFLDG00002">
    <property type="entry name" value="C1.7:_P-type_atpase_like"/>
    <property type="match status" value="1"/>
</dbReference>
<dbReference type="InterPro" id="IPR008250">
    <property type="entry name" value="ATPase_P-typ_transduc_dom_A_sf"/>
</dbReference>
<sequence>SLAPLVFVFSMPRLFPWVTKLSLETRHLLLLALSTPVQFYAGAEFLGRALKALRHRSADMNTLVSLGTLSAYLYSASVTFFPNIFRQAGLPLHVYFDSAVMIIAFVLLGRYLEVKARGRATDAVRKLLKLVPPTARVLKDGVEKEIPAEALLPGDVVVVRPGERLPADGVILEGETALDESMLTGESLPVEKGPGDQVVGGTLNAYGVIKVRVEKTGKDTVLATIARLVEEAQGSKARIQRLADRVAAFFVPAVLLIAVLTFVIWYLVGPEPRFTNALLSFVSVLVIACPCAMGLATPAAVMVATGRAAEEGILVKNALALEEGARVRACVFDKTGTLTHGRPEVQEIVPGPGKRLEMVLKVAGALEKYSEHPLSRAVFAKARHFGVYEAQKVKAQVGQGVLGEIAGRPAGVGKKDLLKAFVSEIPVELERAAARLAKKGHTVVWVFWGEEVLGVISLADTLRPEAKAVVKELKEIGLKVFMLTGDNRVTAEAIARKLALDGYWAEVLPAEKSTRLEEIRQKESKVAMVGDGVNDAPALAAADLGIALSSGTDIALHAADVALMREDLRLVPKVIRLSRKSLRIIKENLFWAFAYNVLAIPIAAGLLYPFYGLRLSPPIAAAAMALSSVSVVTNALRLKNTKL</sequence>
<dbReference type="InterPro" id="IPR036412">
    <property type="entry name" value="HAD-like_sf"/>
</dbReference>
<evidence type="ECO:0000256" key="1">
    <source>
        <dbReference type="ARBA" id="ARBA00004651"/>
    </source>
</evidence>
<dbReference type="GO" id="GO:0016887">
    <property type="term" value="F:ATP hydrolysis activity"/>
    <property type="evidence" value="ECO:0007669"/>
    <property type="project" value="InterPro"/>
</dbReference>
<keyword evidence="11" id="KW-1278">Translocase</keyword>
<accession>A0A7V5P1H1</accession>
<dbReference type="NCBIfam" id="TIGR01494">
    <property type="entry name" value="ATPase_P-type"/>
    <property type="match status" value="1"/>
</dbReference>
<proteinExistence type="inferred from homology"/>
<name>A0A7V5P1H1_9BACT</name>
<dbReference type="SUPFAM" id="SSF56784">
    <property type="entry name" value="HAD-like"/>
    <property type="match status" value="1"/>
</dbReference>
<gene>
    <name evidence="17" type="ORF">ENJ96_09685</name>
</gene>
<keyword evidence="7 15" id="KW-0479">Metal-binding</keyword>
<dbReference type="InterPro" id="IPR044492">
    <property type="entry name" value="P_typ_ATPase_HD_dom"/>
</dbReference>
<keyword evidence="14 15" id="KW-0472">Membrane</keyword>
<keyword evidence="3" id="KW-0813">Transport</keyword>
<dbReference type="InterPro" id="IPR018303">
    <property type="entry name" value="ATPase_P-typ_P_site"/>
</dbReference>
<feature type="transmembrane region" description="Helical" evidence="15">
    <location>
        <begin position="589"/>
        <end position="611"/>
    </location>
</feature>
<comment type="similarity">
    <text evidence="2 15">Belongs to the cation transport ATPase (P-type) (TC 3.A.3) family. Type IB subfamily.</text>
</comment>
<evidence type="ECO:0000256" key="13">
    <source>
        <dbReference type="ARBA" id="ARBA00023065"/>
    </source>
</evidence>
<evidence type="ECO:0000256" key="8">
    <source>
        <dbReference type="ARBA" id="ARBA00022741"/>
    </source>
</evidence>
<feature type="transmembrane region" description="Helical" evidence="15">
    <location>
        <begin position="246"/>
        <end position="268"/>
    </location>
</feature>
<keyword evidence="8 15" id="KW-0547">Nucleotide-binding</keyword>
<evidence type="ECO:0000256" key="7">
    <source>
        <dbReference type="ARBA" id="ARBA00022723"/>
    </source>
</evidence>
<dbReference type="Gene3D" id="2.70.150.10">
    <property type="entry name" value="Calcium-transporting ATPase, cytoplasmic transduction domain A"/>
    <property type="match status" value="1"/>
</dbReference>
<evidence type="ECO:0000256" key="2">
    <source>
        <dbReference type="ARBA" id="ARBA00006024"/>
    </source>
</evidence>
<dbReference type="SFLD" id="SFLDS00003">
    <property type="entry name" value="Haloacid_Dehalogenase"/>
    <property type="match status" value="1"/>
</dbReference>
<keyword evidence="10" id="KW-0460">Magnesium</keyword>
<feature type="transmembrane region" description="Helical" evidence="15">
    <location>
        <begin position="28"/>
        <end position="50"/>
    </location>
</feature>
<reference evidence="17" key="1">
    <citation type="journal article" date="2020" name="mSystems">
        <title>Genome- and Community-Level Interaction Insights into Carbon Utilization and Element Cycling Functions of Hydrothermarchaeota in Hydrothermal Sediment.</title>
        <authorList>
            <person name="Zhou Z."/>
            <person name="Liu Y."/>
            <person name="Xu W."/>
            <person name="Pan J."/>
            <person name="Luo Z.H."/>
            <person name="Li M."/>
        </authorList>
    </citation>
    <scope>NUCLEOTIDE SEQUENCE [LARGE SCALE GENOMIC DNA]</scope>
    <source>
        <strain evidence="17">HyVt-533</strain>
    </source>
</reference>
<comment type="subcellular location">
    <subcellularLocation>
        <location evidence="1">Cell membrane</location>
        <topology evidence="1">Multi-pass membrane protein</topology>
    </subcellularLocation>
</comment>
<feature type="transmembrane region" description="Helical" evidence="15">
    <location>
        <begin position="274"/>
        <end position="297"/>
    </location>
</feature>
<evidence type="ECO:0000256" key="12">
    <source>
        <dbReference type="ARBA" id="ARBA00022989"/>
    </source>
</evidence>
<dbReference type="SUPFAM" id="SSF81653">
    <property type="entry name" value="Calcium ATPase, transduction domain A"/>
    <property type="match status" value="1"/>
</dbReference>
<dbReference type="PANTHER" id="PTHR43520">
    <property type="entry name" value="ATP7, ISOFORM B"/>
    <property type="match status" value="1"/>
</dbReference>
<evidence type="ECO:0000256" key="4">
    <source>
        <dbReference type="ARBA" id="ARBA00022475"/>
    </source>
</evidence>
<dbReference type="CDD" id="cd02094">
    <property type="entry name" value="P-type_ATPase_Cu-like"/>
    <property type="match status" value="1"/>
</dbReference>
<dbReference type="GO" id="GO:0005524">
    <property type="term" value="F:ATP binding"/>
    <property type="evidence" value="ECO:0007669"/>
    <property type="project" value="UniProtKB-UniRule"/>
</dbReference>
<keyword evidence="4 15" id="KW-1003">Cell membrane</keyword>
<dbReference type="GO" id="GO:0005886">
    <property type="term" value="C:plasma membrane"/>
    <property type="evidence" value="ECO:0007669"/>
    <property type="project" value="UniProtKB-SubCell"/>
</dbReference>
<dbReference type="InterPro" id="IPR059000">
    <property type="entry name" value="ATPase_P-type_domA"/>
</dbReference>
<evidence type="ECO:0000256" key="5">
    <source>
        <dbReference type="ARBA" id="ARBA00022553"/>
    </source>
</evidence>
<feature type="non-terminal residue" evidence="17">
    <location>
        <position position="1"/>
    </location>
</feature>
<feature type="transmembrane region" description="Helical" evidence="15">
    <location>
        <begin position="617"/>
        <end position="636"/>
    </location>
</feature>